<sequence length="235" mass="25650">MNNTNNNKKVGIIGGVGPQATQFIYGKIIEFSQSKYGAKNNNDYPRILIESVPVPDFISDTSQIGVAKEMLIKSVQSLTNAGATRLCIGSNTVHILLDDLKKNTKVEFLSMIELVAQRCVKHSFSKVGLLGTPVLIKSGLYDKVLSNNGIELVLPTENEIEIADSIIRDVLAGKGFSDKKTEYINALNELFSRSAQAIILGCTELPLAINYEALGNRTISSDEVLAEGIVDYYYS</sequence>
<organism evidence="3 4">
    <name type="scientific">candidate division WWE3 bacterium CG08_land_8_20_14_0_20_40_13</name>
    <dbReference type="NCBI Taxonomy" id="1975084"/>
    <lineage>
        <taxon>Bacteria</taxon>
        <taxon>Katanobacteria</taxon>
    </lineage>
</organism>
<dbReference type="NCBIfam" id="TIGR00035">
    <property type="entry name" value="asp_race"/>
    <property type="match status" value="1"/>
</dbReference>
<keyword evidence="2" id="KW-0413">Isomerase</keyword>
<dbReference type="GO" id="GO:0047661">
    <property type="term" value="F:amino-acid racemase activity"/>
    <property type="evidence" value="ECO:0007669"/>
    <property type="project" value="InterPro"/>
</dbReference>
<dbReference type="Proteomes" id="UP000230340">
    <property type="component" value="Unassembled WGS sequence"/>
</dbReference>
<evidence type="ECO:0008006" key="5">
    <source>
        <dbReference type="Google" id="ProtNLM"/>
    </source>
</evidence>
<dbReference type="AlphaFoldDB" id="A0A2H0XDA3"/>
<evidence type="ECO:0000256" key="2">
    <source>
        <dbReference type="ARBA" id="ARBA00023235"/>
    </source>
</evidence>
<evidence type="ECO:0000313" key="4">
    <source>
        <dbReference type="Proteomes" id="UP000230340"/>
    </source>
</evidence>
<comment type="similarity">
    <text evidence="1">Belongs to the aspartate/glutamate racemases family.</text>
</comment>
<dbReference type="EMBL" id="PEYT01000027">
    <property type="protein sequence ID" value="PIS22872.1"/>
    <property type="molecule type" value="Genomic_DNA"/>
</dbReference>
<dbReference type="SUPFAM" id="SSF53681">
    <property type="entry name" value="Aspartate/glutamate racemase"/>
    <property type="match status" value="2"/>
</dbReference>
<dbReference type="InterPro" id="IPR001920">
    <property type="entry name" value="Asp/Glu_race"/>
</dbReference>
<evidence type="ECO:0000256" key="1">
    <source>
        <dbReference type="ARBA" id="ARBA00007847"/>
    </source>
</evidence>
<protein>
    <recommendedName>
        <fullName evidence="5">Aspartate racemase</fullName>
    </recommendedName>
</protein>
<accession>A0A2H0XDA3</accession>
<dbReference type="InterPro" id="IPR015942">
    <property type="entry name" value="Asp/Glu/hydantoin_racemase"/>
</dbReference>
<dbReference type="InterPro" id="IPR004380">
    <property type="entry name" value="Asp_race"/>
</dbReference>
<dbReference type="Pfam" id="PF01177">
    <property type="entry name" value="Asp_Glu_race"/>
    <property type="match status" value="1"/>
</dbReference>
<name>A0A2H0XDA3_UNCKA</name>
<dbReference type="Gene3D" id="3.40.50.1860">
    <property type="match status" value="2"/>
</dbReference>
<reference evidence="4" key="1">
    <citation type="submission" date="2017-09" db="EMBL/GenBank/DDBJ databases">
        <title>Depth-based differentiation of microbial function through sediment-hosted aquifers and enrichment of novel symbionts in the deep terrestrial subsurface.</title>
        <authorList>
            <person name="Probst A.J."/>
            <person name="Ladd B."/>
            <person name="Jarett J.K."/>
            <person name="Geller-Mcgrath D.E."/>
            <person name="Sieber C.M.K."/>
            <person name="Emerson J.B."/>
            <person name="Anantharaman K."/>
            <person name="Thomas B.C."/>
            <person name="Malmstrom R."/>
            <person name="Stieglmeier M."/>
            <person name="Klingl A."/>
            <person name="Woyke T."/>
            <person name="Ryan C.M."/>
            <person name="Banfield J.F."/>
        </authorList>
    </citation>
    <scope>NUCLEOTIDE SEQUENCE [LARGE SCALE GENOMIC DNA]</scope>
</reference>
<proteinExistence type="inferred from homology"/>
<dbReference type="PANTHER" id="PTHR21198">
    <property type="entry name" value="GLUTAMATE RACEMASE"/>
    <property type="match status" value="1"/>
</dbReference>
<gene>
    <name evidence="3" type="ORF">COT49_03130</name>
</gene>
<evidence type="ECO:0000313" key="3">
    <source>
        <dbReference type="EMBL" id="PIS22872.1"/>
    </source>
</evidence>
<comment type="caution">
    <text evidence="3">The sequence shown here is derived from an EMBL/GenBank/DDBJ whole genome shotgun (WGS) entry which is preliminary data.</text>
</comment>
<dbReference type="PANTHER" id="PTHR21198:SF7">
    <property type="entry name" value="ASPARTATE-GLUTAMATE RACEMASE FAMILY"/>
    <property type="match status" value="1"/>
</dbReference>